<dbReference type="GO" id="GO:0031012">
    <property type="term" value="C:extracellular matrix"/>
    <property type="evidence" value="ECO:0007669"/>
    <property type="project" value="TreeGrafter"/>
</dbReference>
<dbReference type="GO" id="GO:0005615">
    <property type="term" value="C:extracellular space"/>
    <property type="evidence" value="ECO:0007669"/>
    <property type="project" value="TreeGrafter"/>
</dbReference>
<dbReference type="Proteomes" id="UP000317496">
    <property type="component" value="Chromosome"/>
</dbReference>
<dbReference type="PANTHER" id="PTHR24023:SF1095">
    <property type="entry name" value="EGF-LIKE DOMAIN-CONTAINING PROTEIN"/>
    <property type="match status" value="1"/>
</dbReference>
<dbReference type="Gene3D" id="2.10.10.20">
    <property type="entry name" value="Carbohydrate-binding module superfamily 5/12"/>
    <property type="match status" value="1"/>
</dbReference>
<feature type="compositionally biased region" description="Low complexity" evidence="1">
    <location>
        <begin position="210"/>
        <end position="233"/>
    </location>
</feature>
<dbReference type="GO" id="GO:0030020">
    <property type="term" value="F:extracellular matrix structural constituent conferring tensile strength"/>
    <property type="evidence" value="ECO:0007669"/>
    <property type="project" value="TreeGrafter"/>
</dbReference>
<dbReference type="InterPro" id="IPR008160">
    <property type="entry name" value="Collagen"/>
</dbReference>
<dbReference type="EMBL" id="CP041636">
    <property type="protein sequence ID" value="QDO96783.1"/>
    <property type="molecule type" value="Genomic_DNA"/>
</dbReference>
<feature type="compositionally biased region" description="Pro residues" evidence="1">
    <location>
        <begin position="194"/>
        <end position="206"/>
    </location>
</feature>
<gene>
    <name evidence="2" type="ORF">FNB15_05595</name>
</gene>
<evidence type="ECO:0000313" key="2">
    <source>
        <dbReference type="EMBL" id="QDO96783.1"/>
    </source>
</evidence>
<dbReference type="KEGG" id="fer:FNB15_05595"/>
<proteinExistence type="predicted"/>
<feature type="region of interest" description="Disordered" evidence="1">
    <location>
        <begin position="144"/>
        <end position="242"/>
    </location>
</feature>
<sequence length="616" mass="62829">MTTSSLIPRIQLIATGVEQLFPFEFPVSNAAELHVWVDDGPRSDYTVDLLNNGDGGTIAFADNPPQAGQRVTIARIVGLASGPQFSEGGVLRAEALNAEFERLTRLVQQVDEKVARAVKLAPGAAFPAAQDLVLPSGARANRVLGFDGDGQPQLIGEGSIPSGPVGPQGPQGVAGPIGPQGVTGPQGIQGVGGPPGPQGNPGPAGPAGPLGPQGATGPQGPQGVQGSAGAPGQSFTPDAIGGYAQRTSHDAATAGFAFLAADLGQLFFKLSNAAADWSNGIYFGRGEAGPQGAQGVQGLQGPLGPQGPQGPVGATGAQGPRGLTWRGGWLAATAYAADDAVQHGGQSYVCIDAVSGSMIPADDTAHWSLLAARGLQGIQGPQGETGPVGPTGAQGPQGAQGPVGPLGPQGLPGEDGAPGLGVPHGGNEGQVLAKASNDDGDVAWQDAPSGFVEKDGDIMTGPLVAPSLQSNGTTPLATGFLLGSGQDVGYAILHRTRETLYEEQQVANCSGIIPNGNCFSNTSWSMPNANWWSWGLGLPYVNPGYDFAGGSSTTNQPVSQTNERIYGSYYLLRTEIGFDVQRRDWKNCNCGQTNCYSNCNCNCNCNCDCSNCWNCK</sequence>
<evidence type="ECO:0000313" key="3">
    <source>
        <dbReference type="Proteomes" id="UP000317496"/>
    </source>
</evidence>
<dbReference type="InterPro" id="IPR050149">
    <property type="entry name" value="Collagen_superfamily"/>
</dbReference>
<name>A0A516GZ25_9PROT</name>
<evidence type="ECO:0000256" key="1">
    <source>
        <dbReference type="SAM" id="MobiDB-lite"/>
    </source>
</evidence>
<dbReference type="GO" id="GO:0030198">
    <property type="term" value="P:extracellular matrix organization"/>
    <property type="evidence" value="ECO:0007669"/>
    <property type="project" value="TreeGrafter"/>
</dbReference>
<dbReference type="Gene3D" id="1.20.5.320">
    <property type="entry name" value="6-Phosphogluconate Dehydrogenase, domain 3"/>
    <property type="match status" value="1"/>
</dbReference>
<dbReference type="OrthoDB" id="5461292at2"/>
<dbReference type="RefSeq" id="WP_144067764.1">
    <property type="nucleotide sequence ID" value="NZ_CP041636.1"/>
</dbReference>
<feature type="compositionally biased region" description="Gly residues" evidence="1">
    <location>
        <begin position="416"/>
        <end position="428"/>
    </location>
</feature>
<organism evidence="2 3">
    <name type="scientific">Ferrovibrio terrae</name>
    <dbReference type="NCBI Taxonomy" id="2594003"/>
    <lineage>
        <taxon>Bacteria</taxon>
        <taxon>Pseudomonadati</taxon>
        <taxon>Pseudomonadota</taxon>
        <taxon>Alphaproteobacteria</taxon>
        <taxon>Rhodospirillales</taxon>
        <taxon>Rhodospirillaceae</taxon>
        <taxon>Ferrovibrio</taxon>
    </lineage>
</organism>
<keyword evidence="2" id="KW-0176">Collagen</keyword>
<dbReference type="PANTHER" id="PTHR24023">
    <property type="entry name" value="COLLAGEN ALPHA"/>
    <property type="match status" value="1"/>
</dbReference>
<keyword evidence="3" id="KW-1185">Reference proteome</keyword>
<protein>
    <submittedName>
        <fullName evidence="2">Collagen-like protein</fullName>
    </submittedName>
</protein>
<feature type="region of interest" description="Disordered" evidence="1">
    <location>
        <begin position="377"/>
        <end position="433"/>
    </location>
</feature>
<accession>A0A516GZ25</accession>
<feature type="compositionally biased region" description="Low complexity" evidence="1">
    <location>
        <begin position="385"/>
        <end position="412"/>
    </location>
</feature>
<reference evidence="2 3" key="1">
    <citation type="submission" date="2019-07" db="EMBL/GenBank/DDBJ databases">
        <title>Genome sequencing for Ferrovibrio sp. K5.</title>
        <authorList>
            <person name="Park S.-J."/>
        </authorList>
    </citation>
    <scope>NUCLEOTIDE SEQUENCE [LARGE SCALE GENOMIC DNA]</scope>
    <source>
        <strain evidence="2 3">K5</strain>
    </source>
</reference>
<feature type="compositionally biased region" description="Low complexity" evidence="1">
    <location>
        <begin position="158"/>
        <end position="186"/>
    </location>
</feature>
<dbReference type="Pfam" id="PF01391">
    <property type="entry name" value="Collagen"/>
    <property type="match status" value="1"/>
</dbReference>
<dbReference type="AlphaFoldDB" id="A0A516GZ25"/>